<reference evidence="1 2" key="1">
    <citation type="journal article" date="2019" name="Genome Biol. Evol.">
        <title>Whole-Genome Sequencing of the Giant Devil Catfish, Bagarius yarrelli.</title>
        <authorList>
            <person name="Jiang W."/>
            <person name="Lv Y."/>
            <person name="Cheng L."/>
            <person name="Yang K."/>
            <person name="Chao B."/>
            <person name="Wang X."/>
            <person name="Li Y."/>
            <person name="Pan X."/>
            <person name="You X."/>
            <person name="Zhang Y."/>
            <person name="Yang J."/>
            <person name="Li J."/>
            <person name="Zhang X."/>
            <person name="Liu S."/>
            <person name="Sun C."/>
            <person name="Yang J."/>
            <person name="Shi Q."/>
        </authorList>
    </citation>
    <scope>NUCLEOTIDE SEQUENCE [LARGE SCALE GENOMIC DNA]</scope>
    <source>
        <strain evidence="1">JWS20170419001</strain>
        <tissue evidence="1">Muscle</tissue>
    </source>
</reference>
<dbReference type="AlphaFoldDB" id="A0A556U471"/>
<gene>
    <name evidence="1" type="ORF">Baya_8073</name>
</gene>
<dbReference type="Proteomes" id="UP000319801">
    <property type="component" value="Unassembled WGS sequence"/>
</dbReference>
<sequence length="76" mass="8350">MWVKRMHANRCVTQPPVCEAFSAISSTRPGSDLAEVEDEASAWSSADGQLCLPRSPSAHLNLTGWLQLISHVDEEE</sequence>
<protein>
    <submittedName>
        <fullName evidence="1">Uncharacterized protein</fullName>
    </submittedName>
</protein>
<proteinExistence type="predicted"/>
<evidence type="ECO:0000313" key="2">
    <source>
        <dbReference type="Proteomes" id="UP000319801"/>
    </source>
</evidence>
<comment type="caution">
    <text evidence="1">The sequence shown here is derived from an EMBL/GenBank/DDBJ whole genome shotgun (WGS) entry which is preliminary data.</text>
</comment>
<keyword evidence="2" id="KW-1185">Reference proteome</keyword>
<organism evidence="1 2">
    <name type="scientific">Bagarius yarrelli</name>
    <name type="common">Goonch</name>
    <name type="synonym">Bagrus yarrelli</name>
    <dbReference type="NCBI Taxonomy" id="175774"/>
    <lineage>
        <taxon>Eukaryota</taxon>
        <taxon>Metazoa</taxon>
        <taxon>Chordata</taxon>
        <taxon>Craniata</taxon>
        <taxon>Vertebrata</taxon>
        <taxon>Euteleostomi</taxon>
        <taxon>Actinopterygii</taxon>
        <taxon>Neopterygii</taxon>
        <taxon>Teleostei</taxon>
        <taxon>Ostariophysi</taxon>
        <taxon>Siluriformes</taxon>
        <taxon>Sisoridae</taxon>
        <taxon>Sisorinae</taxon>
        <taxon>Bagarius</taxon>
    </lineage>
</organism>
<evidence type="ECO:0000313" key="1">
    <source>
        <dbReference type="EMBL" id="TSM52311.1"/>
    </source>
</evidence>
<dbReference type="EMBL" id="VCAZ01000046">
    <property type="protein sequence ID" value="TSM52311.1"/>
    <property type="molecule type" value="Genomic_DNA"/>
</dbReference>
<accession>A0A556U471</accession>
<name>A0A556U471_BAGYA</name>